<dbReference type="EMBL" id="JBJKFK010001039">
    <property type="protein sequence ID" value="KAL3314299.1"/>
    <property type="molecule type" value="Genomic_DNA"/>
</dbReference>
<sequence length="474" mass="49467">MQPQQMNGGLIYYSSQPTGGQQQSYPVNYSSGSHSGAVQLGSSPTQPGNLVYYQQSSSPVPQTKSYVIDTSSEIYFPSQPQRMMGNQQAGAGQTYRIVTGSKEGNSNVIYTNDASYASAGSPVQANQQEIRYQPQQTQVYNINSSPGSAQIAAYPMGSSNQPRQQGQNVVVIGGSAATSQQTVKAPPQPPHVGFAQPQQAMRASPQPPSHQTQPHVIYGNAPQQQVRNMAPPQQIGQSYSSPQATQPQGAVYGSQPQQGGYGGHPQPVGYGGQPNAAGPGSHPQAVSYGGQPQAVSYSGPGQPQSGGYGGQPQTGGPDGYPQGGSYAVQPQTGGHPQPRGYGGHPQGNVGMQPQAAGHGMQPQAGVKPNTGGYGGSPQQFGGGYPNENDAMGGGPGQPSPQYSSPQQPQMGNYAQPNKAQTQPMVYTIPGQGQALPPTPSNNNPPARQRNPEQNKPQKRRDLVSYSLWANTCGS</sequence>
<dbReference type="Proteomes" id="UP001626550">
    <property type="component" value="Unassembled WGS sequence"/>
</dbReference>
<feature type="compositionally biased region" description="Gly residues" evidence="1">
    <location>
        <begin position="304"/>
        <end position="322"/>
    </location>
</feature>
<keyword evidence="3" id="KW-1185">Reference proteome</keyword>
<organism evidence="2 3">
    <name type="scientific">Cichlidogyrus casuarinus</name>
    <dbReference type="NCBI Taxonomy" id="1844966"/>
    <lineage>
        <taxon>Eukaryota</taxon>
        <taxon>Metazoa</taxon>
        <taxon>Spiralia</taxon>
        <taxon>Lophotrochozoa</taxon>
        <taxon>Platyhelminthes</taxon>
        <taxon>Monogenea</taxon>
        <taxon>Monopisthocotylea</taxon>
        <taxon>Dactylogyridea</taxon>
        <taxon>Ancyrocephalidae</taxon>
        <taxon>Cichlidogyrus</taxon>
    </lineage>
</organism>
<feature type="region of interest" description="Disordered" evidence="1">
    <location>
        <begin position="177"/>
        <end position="216"/>
    </location>
</feature>
<accession>A0ABD2Q3W9</accession>
<gene>
    <name evidence="2" type="ORF">Ciccas_007086</name>
</gene>
<feature type="compositionally biased region" description="Low complexity" evidence="1">
    <location>
        <begin position="399"/>
        <end position="411"/>
    </location>
</feature>
<comment type="caution">
    <text evidence="2">The sequence shown here is derived from an EMBL/GenBank/DDBJ whole genome shotgun (WGS) entry which is preliminary data.</text>
</comment>
<name>A0ABD2Q3W9_9PLAT</name>
<feature type="compositionally biased region" description="Low complexity" evidence="1">
    <location>
        <begin position="252"/>
        <end position="268"/>
    </location>
</feature>
<evidence type="ECO:0000313" key="2">
    <source>
        <dbReference type="EMBL" id="KAL3314299.1"/>
    </source>
</evidence>
<proteinExistence type="predicted"/>
<feature type="compositionally biased region" description="Polar residues" evidence="1">
    <location>
        <begin position="234"/>
        <end position="248"/>
    </location>
</feature>
<evidence type="ECO:0000313" key="3">
    <source>
        <dbReference type="Proteomes" id="UP001626550"/>
    </source>
</evidence>
<dbReference type="AlphaFoldDB" id="A0ABD2Q3W9"/>
<reference evidence="2 3" key="1">
    <citation type="submission" date="2024-11" db="EMBL/GenBank/DDBJ databases">
        <title>Adaptive evolution of stress response genes in parasites aligns with host niche diversity.</title>
        <authorList>
            <person name="Hahn C."/>
            <person name="Resl P."/>
        </authorList>
    </citation>
    <scope>NUCLEOTIDE SEQUENCE [LARGE SCALE GENOMIC DNA]</scope>
    <source>
        <strain evidence="2">EGGRZ-B1_66</strain>
        <tissue evidence="2">Body</tissue>
    </source>
</reference>
<feature type="region of interest" description="Disordered" evidence="1">
    <location>
        <begin position="231"/>
        <end position="474"/>
    </location>
</feature>
<feature type="region of interest" description="Disordered" evidence="1">
    <location>
        <begin position="1"/>
        <end position="49"/>
    </location>
</feature>
<feature type="compositionally biased region" description="Polar residues" evidence="1">
    <location>
        <begin position="412"/>
        <end position="424"/>
    </location>
</feature>
<feature type="compositionally biased region" description="Gly residues" evidence="1">
    <location>
        <begin position="371"/>
        <end position="384"/>
    </location>
</feature>
<evidence type="ECO:0000256" key="1">
    <source>
        <dbReference type="SAM" id="MobiDB-lite"/>
    </source>
</evidence>
<protein>
    <submittedName>
        <fullName evidence="2">Uncharacterized protein</fullName>
    </submittedName>
</protein>